<feature type="domain" description="Pyridine nucleotide-disulphide oxidoreductase dimerisation" evidence="7">
    <location>
        <begin position="341"/>
        <end position="448"/>
    </location>
</feature>
<keyword evidence="4" id="KW-0274">FAD</keyword>
<evidence type="ECO:0000259" key="8">
    <source>
        <dbReference type="Pfam" id="PF07992"/>
    </source>
</evidence>
<dbReference type="AlphaFoldDB" id="A0A133VQH8"/>
<evidence type="ECO:0000256" key="1">
    <source>
        <dbReference type="ARBA" id="ARBA00001974"/>
    </source>
</evidence>
<dbReference type="Pfam" id="PF02852">
    <property type="entry name" value="Pyr_redox_dim"/>
    <property type="match status" value="1"/>
</dbReference>
<keyword evidence="5" id="KW-0560">Oxidoreductase</keyword>
<dbReference type="Proteomes" id="UP000070175">
    <property type="component" value="Unassembled WGS sequence"/>
</dbReference>
<dbReference type="GO" id="GO:0004148">
    <property type="term" value="F:dihydrolipoyl dehydrogenase (NADH) activity"/>
    <property type="evidence" value="ECO:0007669"/>
    <property type="project" value="TreeGrafter"/>
</dbReference>
<evidence type="ECO:0000256" key="6">
    <source>
        <dbReference type="ARBA" id="ARBA00023027"/>
    </source>
</evidence>
<dbReference type="Pfam" id="PF07992">
    <property type="entry name" value="Pyr_redox_2"/>
    <property type="match status" value="1"/>
</dbReference>
<dbReference type="InterPro" id="IPR023753">
    <property type="entry name" value="FAD/NAD-binding_dom"/>
</dbReference>
<dbReference type="PRINTS" id="PR00411">
    <property type="entry name" value="PNDRDTASEI"/>
</dbReference>
<evidence type="ECO:0000256" key="2">
    <source>
        <dbReference type="ARBA" id="ARBA00007532"/>
    </source>
</evidence>
<dbReference type="PRINTS" id="PR00368">
    <property type="entry name" value="FADPNR"/>
</dbReference>
<keyword evidence="10" id="KW-1185">Reference proteome</keyword>
<dbReference type="InterPro" id="IPR036188">
    <property type="entry name" value="FAD/NAD-bd_sf"/>
</dbReference>
<protein>
    <submittedName>
        <fullName evidence="9">Dihydrolipoamide dehydrogenase</fullName>
    </submittedName>
</protein>
<dbReference type="InterPro" id="IPR016156">
    <property type="entry name" value="FAD/NAD-linked_Rdtase_dimer_sf"/>
</dbReference>
<dbReference type="EMBL" id="LHYJ01000005">
    <property type="protein sequence ID" value="KXB08688.1"/>
    <property type="molecule type" value="Genomic_DNA"/>
</dbReference>
<sequence>MMDYDFIVIGGGTGNKVARYASENGLKTALIEPGPIGGTCLNRGCNPSKMLIHRANVLKTIKDAHRFKIFSEVDGYDFEGIISEIKETIGREAKQKEKDMSEDPNLDLYKTKTHFVDRKSLKVDGEIITWEKILISTGSRPFIPSSIKGLDRINFLTSDEALFLDKPPDRLIILGGGYIAAELGYFFELFGTDVSIIEMEEFLLSREDKEVARNFTKIASKRHNLFTNHKATKVKEENGSFKVWAKNQNGEEIVREGDSVLVALGRRPNSDSLGLENTNVETDDKDFIKTNQYLETTEENVWALGDVAGNYMFKHSADYETEIVKKNAIDGCNKEADFKIMPHAVFTNPEIGSVGITEQEALEKGINFDKGYAKFSSTAMGRAQKFRHGFVKVLVDSETKDILGCHILGHDASTLIHEITLAMQNDLKAENVADTIHIHPSLSKVIRAAFQNV</sequence>
<dbReference type="InterPro" id="IPR001100">
    <property type="entry name" value="Pyr_nuc-diS_OxRdtase"/>
</dbReference>
<organism evidence="9 10">
    <name type="scientific">candidate division MSBL1 archaeon SCGC-AAA382N08</name>
    <dbReference type="NCBI Taxonomy" id="1698285"/>
    <lineage>
        <taxon>Archaea</taxon>
        <taxon>Methanobacteriati</taxon>
        <taxon>Methanobacteriota</taxon>
        <taxon>candidate division MSBL1</taxon>
    </lineage>
</organism>
<dbReference type="Gene3D" id="3.50.50.60">
    <property type="entry name" value="FAD/NAD(P)-binding domain"/>
    <property type="match status" value="2"/>
</dbReference>
<reference evidence="9 10" key="1">
    <citation type="journal article" date="2016" name="Sci. Rep.">
        <title>Metabolic traits of an uncultured archaeal lineage -MSBL1- from brine pools of the Red Sea.</title>
        <authorList>
            <person name="Mwirichia R."/>
            <person name="Alam I."/>
            <person name="Rashid M."/>
            <person name="Vinu M."/>
            <person name="Ba-Alawi W."/>
            <person name="Anthony Kamau A."/>
            <person name="Kamanda Ngugi D."/>
            <person name="Goker M."/>
            <person name="Klenk H.P."/>
            <person name="Bajic V."/>
            <person name="Stingl U."/>
        </authorList>
    </citation>
    <scope>NUCLEOTIDE SEQUENCE [LARGE SCALE GENOMIC DNA]</scope>
    <source>
        <strain evidence="9">SCGC-AAA382N08</strain>
    </source>
</reference>
<dbReference type="PIRSF" id="PIRSF000350">
    <property type="entry name" value="Mercury_reductase_MerA"/>
    <property type="match status" value="1"/>
</dbReference>
<dbReference type="GO" id="GO:0050660">
    <property type="term" value="F:flavin adenine dinucleotide binding"/>
    <property type="evidence" value="ECO:0007669"/>
    <property type="project" value="TreeGrafter"/>
</dbReference>
<evidence type="ECO:0000256" key="5">
    <source>
        <dbReference type="ARBA" id="ARBA00023002"/>
    </source>
</evidence>
<feature type="domain" description="FAD/NAD(P)-binding" evidence="8">
    <location>
        <begin position="4"/>
        <end position="317"/>
    </location>
</feature>
<evidence type="ECO:0000259" key="7">
    <source>
        <dbReference type="Pfam" id="PF02852"/>
    </source>
</evidence>
<dbReference type="PANTHER" id="PTHR22912">
    <property type="entry name" value="DISULFIDE OXIDOREDUCTASE"/>
    <property type="match status" value="1"/>
</dbReference>
<dbReference type="SUPFAM" id="SSF55424">
    <property type="entry name" value="FAD/NAD-linked reductases, dimerisation (C-terminal) domain"/>
    <property type="match status" value="1"/>
</dbReference>
<comment type="cofactor">
    <cofactor evidence="1">
        <name>FAD</name>
        <dbReference type="ChEBI" id="CHEBI:57692"/>
    </cofactor>
</comment>
<comment type="caution">
    <text evidence="9">The sequence shown here is derived from an EMBL/GenBank/DDBJ whole genome shotgun (WGS) entry which is preliminary data.</text>
</comment>
<accession>A0A133VQH8</accession>
<dbReference type="PANTHER" id="PTHR22912:SF217">
    <property type="entry name" value="DIHYDROLIPOYL DEHYDROGENASE"/>
    <property type="match status" value="1"/>
</dbReference>
<dbReference type="InterPro" id="IPR004099">
    <property type="entry name" value="Pyr_nucl-diS_OxRdtase_dimer"/>
</dbReference>
<keyword evidence="6" id="KW-0520">NAD</keyword>
<dbReference type="PATRIC" id="fig|1698285.3.peg.460"/>
<dbReference type="SUPFAM" id="SSF51905">
    <property type="entry name" value="FAD/NAD(P)-binding domain"/>
    <property type="match status" value="1"/>
</dbReference>
<name>A0A133VQH8_9EURY</name>
<evidence type="ECO:0000256" key="4">
    <source>
        <dbReference type="ARBA" id="ARBA00022827"/>
    </source>
</evidence>
<keyword evidence="3" id="KW-0285">Flavoprotein</keyword>
<gene>
    <name evidence="9" type="ORF">AKJ56_00560</name>
</gene>
<evidence type="ECO:0000313" key="9">
    <source>
        <dbReference type="EMBL" id="KXB08688.1"/>
    </source>
</evidence>
<comment type="similarity">
    <text evidence="2">Belongs to the class-I pyridine nucleotide-disulfide oxidoreductase family.</text>
</comment>
<dbReference type="Gene3D" id="3.30.390.30">
    <property type="match status" value="1"/>
</dbReference>
<dbReference type="GO" id="GO:0006103">
    <property type="term" value="P:2-oxoglutarate metabolic process"/>
    <property type="evidence" value="ECO:0007669"/>
    <property type="project" value="TreeGrafter"/>
</dbReference>
<evidence type="ECO:0000256" key="3">
    <source>
        <dbReference type="ARBA" id="ARBA00022630"/>
    </source>
</evidence>
<dbReference type="FunFam" id="3.30.390.30:FF:000001">
    <property type="entry name" value="Dihydrolipoyl dehydrogenase"/>
    <property type="match status" value="1"/>
</dbReference>
<evidence type="ECO:0000313" key="10">
    <source>
        <dbReference type="Proteomes" id="UP000070175"/>
    </source>
</evidence>
<proteinExistence type="inferred from homology"/>
<dbReference type="InterPro" id="IPR050151">
    <property type="entry name" value="Class-I_Pyr_Nuc-Dis_Oxidored"/>
</dbReference>